<dbReference type="Proteomes" id="UP001597502">
    <property type="component" value="Unassembled WGS sequence"/>
</dbReference>
<protein>
    <submittedName>
        <fullName evidence="1">Uncharacterized protein</fullName>
    </submittedName>
</protein>
<accession>A0ABW5VAX7</accession>
<evidence type="ECO:0000313" key="1">
    <source>
        <dbReference type="EMBL" id="MFD2762039.1"/>
    </source>
</evidence>
<reference evidence="2" key="1">
    <citation type="journal article" date="2019" name="Int. J. Syst. Evol. Microbiol.">
        <title>The Global Catalogue of Microorganisms (GCM) 10K type strain sequencing project: providing services to taxonomists for standard genome sequencing and annotation.</title>
        <authorList>
            <consortium name="The Broad Institute Genomics Platform"/>
            <consortium name="The Broad Institute Genome Sequencing Center for Infectious Disease"/>
            <person name="Wu L."/>
            <person name="Ma J."/>
        </authorList>
    </citation>
    <scope>NUCLEOTIDE SEQUENCE [LARGE SCALE GENOMIC DNA]</scope>
    <source>
        <strain evidence="2">TISTR 1535</strain>
    </source>
</reference>
<comment type="caution">
    <text evidence="1">The sequence shown here is derived from an EMBL/GenBank/DDBJ whole genome shotgun (WGS) entry which is preliminary data.</text>
</comment>
<organism evidence="1 2">
    <name type="scientific">Lentibacillus juripiscarius</name>
    <dbReference type="NCBI Taxonomy" id="257446"/>
    <lineage>
        <taxon>Bacteria</taxon>
        <taxon>Bacillati</taxon>
        <taxon>Bacillota</taxon>
        <taxon>Bacilli</taxon>
        <taxon>Bacillales</taxon>
        <taxon>Bacillaceae</taxon>
        <taxon>Lentibacillus</taxon>
    </lineage>
</organism>
<keyword evidence="2" id="KW-1185">Reference proteome</keyword>
<sequence>MTTKAVVICPQNISTYYMDENMSEERAQTIIQAENAKKDRIISLVAEKVGKDQYILIEKFEYFAALKKIEPYRRQPCLIYPGISDMERLIHIIKVSIPLEKGMSWWFKNKYVMRLIEVHNLTPSMISSATGLDLPIIKRYIPDSRIPKNIWDIGSQVGAKTVLEKIARSTVIPNEVKFLLYEHAIEEKDSAYKLTGPKFDLMKTFFSSCHLPDYFLADPARLKQLINQLIVTNFGLEKRMMKLLDSFLDDGWRSTLSRTLFLPKP</sequence>
<dbReference type="EMBL" id="JBHUNA010000034">
    <property type="protein sequence ID" value="MFD2762039.1"/>
    <property type="molecule type" value="Genomic_DNA"/>
</dbReference>
<gene>
    <name evidence="1" type="ORF">ACFSUO_13855</name>
</gene>
<name>A0ABW5VAX7_9BACI</name>
<proteinExistence type="predicted"/>
<evidence type="ECO:0000313" key="2">
    <source>
        <dbReference type="Proteomes" id="UP001597502"/>
    </source>
</evidence>
<dbReference type="RefSeq" id="WP_382395146.1">
    <property type="nucleotide sequence ID" value="NZ_JBHUNA010000034.1"/>
</dbReference>